<feature type="region of interest" description="Disordered" evidence="4">
    <location>
        <begin position="575"/>
        <end position="613"/>
    </location>
</feature>
<dbReference type="SMART" id="SM00547">
    <property type="entry name" value="ZnF_RBZ"/>
    <property type="match status" value="2"/>
</dbReference>
<dbReference type="Proteomes" id="UP001381693">
    <property type="component" value="Unassembled WGS sequence"/>
</dbReference>
<feature type="compositionally biased region" description="Polar residues" evidence="4">
    <location>
        <begin position="600"/>
        <end position="613"/>
    </location>
</feature>
<feature type="region of interest" description="Disordered" evidence="4">
    <location>
        <begin position="184"/>
        <end position="235"/>
    </location>
</feature>
<dbReference type="GO" id="GO:0008270">
    <property type="term" value="F:zinc ion binding"/>
    <property type="evidence" value="ECO:0007669"/>
    <property type="project" value="UniProtKB-KW"/>
</dbReference>
<dbReference type="GO" id="GO:0005737">
    <property type="term" value="C:cytoplasm"/>
    <property type="evidence" value="ECO:0007669"/>
    <property type="project" value="TreeGrafter"/>
</dbReference>
<dbReference type="Pfam" id="PF21388">
    <property type="entry name" value="SPATA2_PUB-like"/>
    <property type="match status" value="1"/>
</dbReference>
<feature type="compositionally biased region" description="Polar residues" evidence="4">
    <location>
        <begin position="270"/>
        <end position="281"/>
    </location>
</feature>
<evidence type="ECO:0000256" key="1">
    <source>
        <dbReference type="ARBA" id="ARBA00022723"/>
    </source>
</evidence>
<feature type="domain" description="RanBP2-type" evidence="5">
    <location>
        <begin position="642"/>
        <end position="661"/>
    </location>
</feature>
<organism evidence="6 7">
    <name type="scientific">Halocaridina rubra</name>
    <name type="common">Hawaiian red shrimp</name>
    <dbReference type="NCBI Taxonomy" id="373956"/>
    <lineage>
        <taxon>Eukaryota</taxon>
        <taxon>Metazoa</taxon>
        <taxon>Ecdysozoa</taxon>
        <taxon>Arthropoda</taxon>
        <taxon>Crustacea</taxon>
        <taxon>Multicrustacea</taxon>
        <taxon>Malacostraca</taxon>
        <taxon>Eumalacostraca</taxon>
        <taxon>Eucarida</taxon>
        <taxon>Decapoda</taxon>
        <taxon>Pleocyemata</taxon>
        <taxon>Caridea</taxon>
        <taxon>Atyoidea</taxon>
        <taxon>Atyidae</taxon>
        <taxon>Halocaridina</taxon>
    </lineage>
</organism>
<evidence type="ECO:0000256" key="2">
    <source>
        <dbReference type="ARBA" id="ARBA00022771"/>
    </source>
</evidence>
<feature type="region of interest" description="Disordered" evidence="4">
    <location>
        <begin position="618"/>
        <end position="637"/>
    </location>
</feature>
<reference evidence="6 7" key="1">
    <citation type="submission" date="2023-11" db="EMBL/GenBank/DDBJ databases">
        <title>Halocaridina rubra genome assembly.</title>
        <authorList>
            <person name="Smith C."/>
        </authorList>
    </citation>
    <scope>NUCLEOTIDE SEQUENCE [LARGE SCALE GENOMIC DNA]</scope>
    <source>
        <strain evidence="6">EP-1</strain>
        <tissue evidence="6">Whole</tissue>
    </source>
</reference>
<proteinExistence type="predicted"/>
<protein>
    <submittedName>
        <fullName evidence="6">Spermatogenesis-associated protein 2</fullName>
    </submittedName>
</protein>
<name>A0AAN8WWZ6_HALRR</name>
<dbReference type="AlphaFoldDB" id="A0AAN8WWZ6"/>
<evidence type="ECO:0000313" key="6">
    <source>
        <dbReference type="EMBL" id="KAK7068834.1"/>
    </source>
</evidence>
<comment type="caution">
    <text evidence="6">The sequence shown here is derived from an EMBL/GenBank/DDBJ whole genome shotgun (WGS) entry which is preliminary data.</text>
</comment>
<feature type="region of interest" description="Disordered" evidence="4">
    <location>
        <begin position="259"/>
        <end position="322"/>
    </location>
</feature>
<dbReference type="SUPFAM" id="SSF90209">
    <property type="entry name" value="Ran binding protein zinc finger-like"/>
    <property type="match status" value="1"/>
</dbReference>
<gene>
    <name evidence="6" type="primary">SPATA2</name>
    <name evidence="6" type="ORF">SK128_026561</name>
</gene>
<keyword evidence="1" id="KW-0479">Metal-binding</keyword>
<sequence>MEYLAITPHSHKFIFHQISDVLEKSISAINEFSAYKAACAFDALAQYAANLIAQPWRREYREIKLYSGFWVHQVARHLSGAENVLSLMGYASQSGHSAESGDISNPSCLVLEGVLDPDLISRLALDCMIAYCECQVLKKISEGVREYGLTWRQILQFRQLHIGGVDVTVRHLLFTLRQRLQPPIQSESSSRQLSTSAGPPLPVRQSSGGGVASTSPVSVPPTHHPSMSSHQSQDKTIVEHACTVDNSMGEQRGNYHHHHHFHHAHHHTNGHSSQHQNSAVGSSHVPVTASQSPGPQPAPPFSFSRSTDTPDTAKSNSSLGLGLSASQVPTAKLIDLDSSHEAMPSSRTSQLLPKVIPHKRSSKSVVGGSRVLPPLESSEPCPPPPPPPEVFQAGTLDEHLEATLSIVKDSNRNLANPQTPNGQGVSSLDSWGFVFRGLEKRGYNKDIGDRGDILHQMSRHNLYSETATEGKNNKKDINKLPKPLSINQALQALALSETRERVERPSSSSKSSHSLSHGAGPDVFPILTKRNSLYDNISAGFETAPQDSDDYEDRKPVLKKSCNLTRCENRLDFTNKNNMSISSSPRSMSISSKSTHSRQELPSENSRSTTTALTLQQASITTSTPQSKETHPSAENNLQMPWSCPTCTFLNDKDRNTCDMCCKSRVPGAEAKPLISGGRQCPHCTLINERDAQDCSACGAHLEGSSTYI</sequence>
<dbReference type="SUPFAM" id="SSF143503">
    <property type="entry name" value="PUG domain-like"/>
    <property type="match status" value="1"/>
</dbReference>
<evidence type="ECO:0000313" key="7">
    <source>
        <dbReference type="Proteomes" id="UP001381693"/>
    </source>
</evidence>
<dbReference type="Gene3D" id="1.20.58.2190">
    <property type="match status" value="1"/>
</dbReference>
<keyword evidence="7" id="KW-1185">Reference proteome</keyword>
<dbReference type="PANTHER" id="PTHR15326">
    <property type="entry name" value="SPERMATOGENESIS-ASSOCIATED PROTEIN 2/TAMOZHENNIC"/>
    <property type="match status" value="1"/>
</dbReference>
<evidence type="ECO:0000259" key="5">
    <source>
        <dbReference type="PROSITE" id="PS01358"/>
    </source>
</evidence>
<accession>A0AAN8WWZ6</accession>
<feature type="compositionally biased region" description="Low complexity" evidence="4">
    <location>
        <begin position="505"/>
        <end position="516"/>
    </location>
</feature>
<feature type="region of interest" description="Disordered" evidence="4">
    <location>
        <begin position="496"/>
        <end position="522"/>
    </location>
</feature>
<dbReference type="InterPro" id="IPR036443">
    <property type="entry name" value="Znf_RanBP2_sf"/>
</dbReference>
<feature type="compositionally biased region" description="Low complexity" evidence="4">
    <location>
        <begin position="186"/>
        <end position="196"/>
    </location>
</feature>
<dbReference type="Gene3D" id="2.30.30.380">
    <property type="entry name" value="Zn-finger domain of Sec23/24"/>
    <property type="match status" value="1"/>
</dbReference>
<feature type="compositionally biased region" description="Low complexity" evidence="4">
    <location>
        <begin position="576"/>
        <end position="594"/>
    </location>
</feature>
<dbReference type="InterPro" id="IPR036339">
    <property type="entry name" value="PUB-like_dom_sf"/>
</dbReference>
<feature type="compositionally biased region" description="Basic residues" evidence="4">
    <location>
        <begin position="259"/>
        <end position="269"/>
    </location>
</feature>
<feature type="compositionally biased region" description="Polar residues" evidence="4">
    <location>
        <begin position="305"/>
        <end position="316"/>
    </location>
</feature>
<dbReference type="PANTHER" id="PTHR15326:SF2">
    <property type="entry name" value="PROTEIN TAMOZHENNIC"/>
    <property type="match status" value="1"/>
</dbReference>
<keyword evidence="2" id="KW-0863">Zinc-finger</keyword>
<feature type="compositionally biased region" description="Low complexity" evidence="4">
    <location>
        <begin position="363"/>
        <end position="379"/>
    </location>
</feature>
<dbReference type="InterPro" id="IPR048839">
    <property type="entry name" value="SPATA2_PUB-like"/>
</dbReference>
<dbReference type="InterPro" id="IPR001876">
    <property type="entry name" value="Znf_RanBP2"/>
</dbReference>
<evidence type="ECO:0000256" key="4">
    <source>
        <dbReference type="SAM" id="MobiDB-lite"/>
    </source>
</evidence>
<dbReference type="EMBL" id="JAXCGZ010017109">
    <property type="protein sequence ID" value="KAK7068834.1"/>
    <property type="molecule type" value="Genomic_DNA"/>
</dbReference>
<dbReference type="Pfam" id="PF00641">
    <property type="entry name" value="Zn_ribbon_RanBP"/>
    <property type="match status" value="1"/>
</dbReference>
<dbReference type="PROSITE" id="PS01358">
    <property type="entry name" value="ZF_RANBP2_1"/>
    <property type="match status" value="1"/>
</dbReference>
<feature type="region of interest" description="Disordered" evidence="4">
    <location>
        <begin position="338"/>
        <end position="386"/>
    </location>
</feature>
<evidence type="ECO:0000256" key="3">
    <source>
        <dbReference type="ARBA" id="ARBA00022833"/>
    </source>
</evidence>
<keyword evidence="3" id="KW-0862">Zinc</keyword>